<keyword evidence="2" id="KW-0732">Signal</keyword>
<feature type="signal peptide" evidence="2">
    <location>
        <begin position="1"/>
        <end position="22"/>
    </location>
</feature>
<keyword evidence="1" id="KW-0812">Transmembrane</keyword>
<dbReference type="Proteomes" id="UP000198977">
    <property type="component" value="Unassembled WGS sequence"/>
</dbReference>
<feature type="chain" id="PRO_5011549381" description="LPXTG-motif cell wall anchor domain-containing protein" evidence="2">
    <location>
        <begin position="23"/>
        <end position="62"/>
    </location>
</feature>
<dbReference type="RefSeq" id="WP_093924467.1">
    <property type="nucleotide sequence ID" value="NZ_FOMW01000010.1"/>
</dbReference>
<feature type="transmembrane region" description="Helical" evidence="1">
    <location>
        <begin position="38"/>
        <end position="54"/>
    </location>
</feature>
<dbReference type="AlphaFoldDB" id="A0A1I2D3K3"/>
<evidence type="ECO:0008006" key="5">
    <source>
        <dbReference type="Google" id="ProtNLM"/>
    </source>
</evidence>
<evidence type="ECO:0000256" key="2">
    <source>
        <dbReference type="SAM" id="SignalP"/>
    </source>
</evidence>
<sequence length="62" mass="6543">MIRSQLFAFATFAAITAAPALAHVEPSAHAHTGEFNWLAASLATAGVVSVVLVRRRKAVSRP</sequence>
<reference evidence="3 4" key="1">
    <citation type="submission" date="2016-10" db="EMBL/GenBank/DDBJ databases">
        <authorList>
            <person name="de Groot N.N."/>
        </authorList>
    </citation>
    <scope>NUCLEOTIDE SEQUENCE [LARGE SCALE GENOMIC DNA]</scope>
    <source>
        <strain evidence="3 4">DSM 11443</strain>
    </source>
</reference>
<organism evidence="3 4">
    <name type="scientific">Sulfitobacter brevis</name>
    <dbReference type="NCBI Taxonomy" id="74348"/>
    <lineage>
        <taxon>Bacteria</taxon>
        <taxon>Pseudomonadati</taxon>
        <taxon>Pseudomonadota</taxon>
        <taxon>Alphaproteobacteria</taxon>
        <taxon>Rhodobacterales</taxon>
        <taxon>Roseobacteraceae</taxon>
        <taxon>Sulfitobacter</taxon>
    </lineage>
</organism>
<protein>
    <recommendedName>
        <fullName evidence="5">LPXTG-motif cell wall anchor domain-containing protein</fullName>
    </recommendedName>
</protein>
<keyword evidence="1" id="KW-1133">Transmembrane helix</keyword>
<evidence type="ECO:0000313" key="4">
    <source>
        <dbReference type="Proteomes" id="UP000198977"/>
    </source>
</evidence>
<dbReference type="EMBL" id="FOMW01000010">
    <property type="protein sequence ID" value="SFE74560.1"/>
    <property type="molecule type" value="Genomic_DNA"/>
</dbReference>
<keyword evidence="1" id="KW-0472">Membrane</keyword>
<evidence type="ECO:0000256" key="1">
    <source>
        <dbReference type="SAM" id="Phobius"/>
    </source>
</evidence>
<keyword evidence="4" id="KW-1185">Reference proteome</keyword>
<gene>
    <name evidence="3" type="ORF">SAMN04488523_11013</name>
</gene>
<accession>A0A1I2D3K3</accession>
<evidence type="ECO:0000313" key="3">
    <source>
        <dbReference type="EMBL" id="SFE74560.1"/>
    </source>
</evidence>
<dbReference type="STRING" id="74348.SAMN04488523_11013"/>
<name>A0A1I2D3K3_9RHOB</name>
<proteinExistence type="predicted"/>